<name>A0ABQ1JY88_9PROT</name>
<comment type="caution">
    <text evidence="3">The sequence shown here is derived from an EMBL/GenBank/DDBJ whole genome shotgun (WGS) entry which is preliminary data.</text>
</comment>
<sequence>MIGRPPKFAGLLVVSALASVAASAEGELLKPGTVAFWSSNFDGEQSNYQAKVVAAGDDFVLFRPNYDEYVIEADDAASEMFVEFSGLFVRFCDEEMPTSEERASLAGMWPPEPGTVTEIDGVAPAKVTIEEETTFFFMGEDRKAWSVNAEYEGELETYAVLDDLRMIASIEWLEGDGSERLMAINTRGAAPSSEDLNENELGTCASLNE</sequence>
<accession>A0ABQ1JY88</accession>
<dbReference type="RefSeq" id="WP_084394358.1">
    <property type="nucleotide sequence ID" value="NZ_BMKF01000003.1"/>
</dbReference>
<evidence type="ECO:0000313" key="3">
    <source>
        <dbReference type="EMBL" id="GGB80302.1"/>
    </source>
</evidence>
<proteinExistence type="predicted"/>
<dbReference type="Proteomes" id="UP000628854">
    <property type="component" value="Unassembled WGS sequence"/>
</dbReference>
<reference evidence="4" key="1">
    <citation type="journal article" date="2019" name="Int. J. Syst. Evol. Microbiol.">
        <title>The Global Catalogue of Microorganisms (GCM) 10K type strain sequencing project: providing services to taxonomists for standard genome sequencing and annotation.</title>
        <authorList>
            <consortium name="The Broad Institute Genomics Platform"/>
            <consortium name="The Broad Institute Genome Sequencing Center for Infectious Disease"/>
            <person name="Wu L."/>
            <person name="Ma J."/>
        </authorList>
    </citation>
    <scope>NUCLEOTIDE SEQUENCE [LARGE SCALE GENOMIC DNA]</scope>
    <source>
        <strain evidence="4">CGMCC 1.15928</strain>
    </source>
</reference>
<dbReference type="EMBL" id="BMKF01000003">
    <property type="protein sequence ID" value="GGB80302.1"/>
    <property type="molecule type" value="Genomic_DNA"/>
</dbReference>
<evidence type="ECO:0000313" key="4">
    <source>
        <dbReference type="Proteomes" id="UP000628854"/>
    </source>
</evidence>
<evidence type="ECO:0000256" key="1">
    <source>
        <dbReference type="SAM" id="MobiDB-lite"/>
    </source>
</evidence>
<feature type="signal peptide" evidence="2">
    <location>
        <begin position="1"/>
        <end position="24"/>
    </location>
</feature>
<keyword evidence="4" id="KW-1185">Reference proteome</keyword>
<keyword evidence="2" id="KW-0732">Signal</keyword>
<gene>
    <name evidence="3" type="ORF">GCM10011503_31320</name>
</gene>
<protein>
    <submittedName>
        <fullName evidence="3">Uncharacterized protein</fullName>
    </submittedName>
</protein>
<organism evidence="3 4">
    <name type="scientific">Henriciella pelagia</name>
    <dbReference type="NCBI Taxonomy" id="1977912"/>
    <lineage>
        <taxon>Bacteria</taxon>
        <taxon>Pseudomonadati</taxon>
        <taxon>Pseudomonadota</taxon>
        <taxon>Alphaproteobacteria</taxon>
        <taxon>Hyphomonadales</taxon>
        <taxon>Hyphomonadaceae</taxon>
        <taxon>Henriciella</taxon>
    </lineage>
</organism>
<feature type="chain" id="PRO_5046849069" evidence="2">
    <location>
        <begin position="25"/>
        <end position="209"/>
    </location>
</feature>
<evidence type="ECO:0000256" key="2">
    <source>
        <dbReference type="SAM" id="SignalP"/>
    </source>
</evidence>
<feature type="region of interest" description="Disordered" evidence="1">
    <location>
        <begin position="189"/>
        <end position="209"/>
    </location>
</feature>